<proteinExistence type="predicted"/>
<dbReference type="EMBL" id="JAHWXT010000004">
    <property type="protein sequence ID" value="MCF0265306.1"/>
    <property type="molecule type" value="Genomic_DNA"/>
</dbReference>
<comment type="caution">
    <text evidence="2">The sequence shown here is derived from an EMBL/GenBank/DDBJ whole genome shotgun (WGS) entry which is preliminary data.</text>
</comment>
<evidence type="ECO:0008006" key="4">
    <source>
        <dbReference type="Google" id="ProtNLM"/>
    </source>
</evidence>
<feature type="chain" id="PRO_5036456377" description="Secreted protein" evidence="1">
    <location>
        <begin position="21"/>
        <end position="110"/>
    </location>
</feature>
<feature type="signal peptide" evidence="1">
    <location>
        <begin position="1"/>
        <end position="20"/>
    </location>
</feature>
<reference evidence="2" key="1">
    <citation type="submission" date="2021-07" db="EMBL/GenBank/DDBJ databases">
        <authorList>
            <person name="Fernandez M."/>
            <person name="Pereira P."/>
            <person name="Torres Tejerizo G.A."/>
            <person name="Gonzalez P."/>
            <person name="Agostini E."/>
        </authorList>
    </citation>
    <scope>NUCLEOTIDE SEQUENCE</scope>
    <source>
        <strain evidence="2">SFC 500-1A</strain>
    </source>
</reference>
<protein>
    <recommendedName>
        <fullName evidence="4">Secreted protein</fullName>
    </recommendedName>
</protein>
<dbReference type="Proteomes" id="UP000887320">
    <property type="component" value="Unassembled WGS sequence"/>
</dbReference>
<name>A0A8X8GIF4_ACIGI</name>
<dbReference type="RefSeq" id="WP_234623540.1">
    <property type="nucleotide sequence ID" value="NZ_JAHWXT010000004.1"/>
</dbReference>
<evidence type="ECO:0000313" key="3">
    <source>
        <dbReference type="Proteomes" id="UP000887320"/>
    </source>
</evidence>
<gene>
    <name evidence="2" type="ORF">KW868_12680</name>
</gene>
<accession>A0A8X8GIF4</accession>
<dbReference type="AlphaFoldDB" id="A0A8X8GIF4"/>
<sequence>MIKKIMLTLILMLGSTPLFAAEEIYARKILSIGCHHVDGTCYVSVSGEYFGSSLGCSYTSTNQFRFDGSTSIGKRTYASLYGAFLAKKSIHASLAGCLDGRPSIVWYMVL</sequence>
<keyword evidence="1" id="KW-0732">Signal</keyword>
<evidence type="ECO:0000313" key="2">
    <source>
        <dbReference type="EMBL" id="MCF0265306.1"/>
    </source>
</evidence>
<organism evidence="2 3">
    <name type="scientific">Acinetobacter guillouiae</name>
    <name type="common">Acinetobacter genomosp. 11</name>
    <dbReference type="NCBI Taxonomy" id="106649"/>
    <lineage>
        <taxon>Bacteria</taxon>
        <taxon>Pseudomonadati</taxon>
        <taxon>Pseudomonadota</taxon>
        <taxon>Gammaproteobacteria</taxon>
        <taxon>Moraxellales</taxon>
        <taxon>Moraxellaceae</taxon>
        <taxon>Acinetobacter</taxon>
    </lineage>
</organism>
<evidence type="ECO:0000256" key="1">
    <source>
        <dbReference type="SAM" id="SignalP"/>
    </source>
</evidence>